<keyword evidence="6" id="KW-0808">Transferase</keyword>
<dbReference type="Gene3D" id="1.10.510.10">
    <property type="entry name" value="Transferase(Phosphotransferase) domain 1"/>
    <property type="match status" value="1"/>
</dbReference>
<dbReference type="Gene3D" id="1.25.40.10">
    <property type="entry name" value="Tetratricopeptide repeat domain"/>
    <property type="match status" value="1"/>
</dbReference>
<keyword evidence="9" id="KW-0067">ATP-binding</keyword>
<name>A0A5M3YP07_ASPTE</name>
<evidence type="ECO:0000256" key="3">
    <source>
        <dbReference type="ARBA" id="ARBA00018572"/>
    </source>
</evidence>
<evidence type="ECO:0000256" key="12">
    <source>
        <dbReference type="ARBA" id="ARBA00047899"/>
    </source>
</evidence>
<comment type="catalytic activity">
    <reaction evidence="12">
        <text>L-threonyl-[protein] + ATP = O-phospho-L-threonyl-[protein] + ADP + H(+)</text>
        <dbReference type="Rhea" id="RHEA:46608"/>
        <dbReference type="Rhea" id="RHEA-COMP:11060"/>
        <dbReference type="Rhea" id="RHEA-COMP:11605"/>
        <dbReference type="ChEBI" id="CHEBI:15378"/>
        <dbReference type="ChEBI" id="CHEBI:30013"/>
        <dbReference type="ChEBI" id="CHEBI:30616"/>
        <dbReference type="ChEBI" id="CHEBI:61977"/>
        <dbReference type="ChEBI" id="CHEBI:456216"/>
        <dbReference type="EC" id="2.7.11.1"/>
    </reaction>
</comment>
<evidence type="ECO:0000256" key="13">
    <source>
        <dbReference type="ARBA" id="ARBA00048679"/>
    </source>
</evidence>
<evidence type="ECO:0000259" key="14">
    <source>
        <dbReference type="PROSITE" id="PS50011"/>
    </source>
</evidence>
<dbReference type="CDD" id="cd00180">
    <property type="entry name" value="PKc"/>
    <property type="match status" value="1"/>
</dbReference>
<accession>A0A5M3YP07</accession>
<evidence type="ECO:0000313" key="15">
    <source>
        <dbReference type="EMBL" id="GFF14002.1"/>
    </source>
</evidence>
<comment type="subcellular location">
    <subcellularLocation>
        <location evidence="1">Preautophagosomal structure membrane</location>
        <topology evidence="1">Peripheral membrane protein</topology>
    </subcellularLocation>
</comment>
<dbReference type="Gene3D" id="3.30.200.20">
    <property type="entry name" value="Phosphorylase Kinase, domain 1"/>
    <property type="match status" value="1"/>
</dbReference>
<evidence type="ECO:0000256" key="7">
    <source>
        <dbReference type="ARBA" id="ARBA00022741"/>
    </source>
</evidence>
<dbReference type="PANTHER" id="PTHR24348">
    <property type="entry name" value="SERINE/THREONINE-PROTEIN KINASE UNC-51-RELATED"/>
    <property type="match status" value="1"/>
</dbReference>
<keyword evidence="8 15" id="KW-0418">Kinase</keyword>
<protein>
    <recommendedName>
        <fullName evidence="3">Serine/threonine-protein kinase ATG1</fullName>
        <ecNumber evidence="2">2.7.11.1</ecNumber>
    </recommendedName>
    <alternativeName>
        <fullName evidence="11">Autophagy-related protein 1</fullName>
    </alternativeName>
    <alternativeName>
        <fullName evidence="4">Serine/threonine-protein kinase atg1</fullName>
    </alternativeName>
</protein>
<dbReference type="EC" id="2.7.11.1" evidence="2"/>
<dbReference type="SMART" id="SM00220">
    <property type="entry name" value="S_TKc"/>
    <property type="match status" value="1"/>
</dbReference>
<dbReference type="InterPro" id="IPR011009">
    <property type="entry name" value="Kinase-like_dom_sf"/>
</dbReference>
<dbReference type="Pfam" id="PF00069">
    <property type="entry name" value="Pkinase"/>
    <property type="match status" value="1"/>
</dbReference>
<evidence type="ECO:0000256" key="9">
    <source>
        <dbReference type="ARBA" id="ARBA00022840"/>
    </source>
</evidence>
<proteinExistence type="predicted"/>
<dbReference type="GO" id="GO:0000045">
    <property type="term" value="P:autophagosome assembly"/>
    <property type="evidence" value="ECO:0007669"/>
    <property type="project" value="TreeGrafter"/>
</dbReference>
<dbReference type="GO" id="GO:0010506">
    <property type="term" value="P:regulation of autophagy"/>
    <property type="evidence" value="ECO:0007669"/>
    <property type="project" value="InterPro"/>
</dbReference>
<evidence type="ECO:0000256" key="4">
    <source>
        <dbReference type="ARBA" id="ARBA00019599"/>
    </source>
</evidence>
<dbReference type="InterPro" id="IPR008271">
    <property type="entry name" value="Ser/Thr_kinase_AS"/>
</dbReference>
<reference evidence="15 16" key="1">
    <citation type="submission" date="2020-01" db="EMBL/GenBank/DDBJ databases">
        <title>Aspergillus terreus IFO 6365 whole genome shotgun sequence.</title>
        <authorList>
            <person name="Kanamasa S."/>
            <person name="Takahashi H."/>
        </authorList>
    </citation>
    <scope>NUCLEOTIDE SEQUENCE [LARGE SCALE GENOMIC DNA]</scope>
    <source>
        <strain evidence="15 16">IFO 6365</strain>
    </source>
</reference>
<dbReference type="Proteomes" id="UP000452235">
    <property type="component" value="Unassembled WGS sequence"/>
</dbReference>
<dbReference type="VEuPathDB" id="FungiDB:ATEG_08892"/>
<dbReference type="PANTHER" id="PTHR24348:SF22">
    <property type="entry name" value="NON-SPECIFIC SERINE_THREONINE PROTEIN KINASE"/>
    <property type="match status" value="1"/>
</dbReference>
<evidence type="ECO:0000313" key="16">
    <source>
        <dbReference type="Proteomes" id="UP000452235"/>
    </source>
</evidence>
<keyword evidence="16" id="KW-1185">Reference proteome</keyword>
<comment type="caution">
    <text evidence="15">The sequence shown here is derived from an EMBL/GenBank/DDBJ whole genome shotgun (WGS) entry which is preliminary data.</text>
</comment>
<dbReference type="EMBL" id="BLJY01000003">
    <property type="protein sequence ID" value="GFF14002.1"/>
    <property type="molecule type" value="Genomic_DNA"/>
</dbReference>
<dbReference type="GO" id="GO:0034045">
    <property type="term" value="C:phagophore assembly site membrane"/>
    <property type="evidence" value="ECO:0007669"/>
    <property type="project" value="UniProtKB-SubCell"/>
</dbReference>
<dbReference type="GO" id="GO:0005524">
    <property type="term" value="F:ATP binding"/>
    <property type="evidence" value="ECO:0007669"/>
    <property type="project" value="UniProtKB-KW"/>
</dbReference>
<organism evidence="15 16">
    <name type="scientific">Aspergillus terreus</name>
    <dbReference type="NCBI Taxonomy" id="33178"/>
    <lineage>
        <taxon>Eukaryota</taxon>
        <taxon>Fungi</taxon>
        <taxon>Dikarya</taxon>
        <taxon>Ascomycota</taxon>
        <taxon>Pezizomycotina</taxon>
        <taxon>Eurotiomycetes</taxon>
        <taxon>Eurotiomycetidae</taxon>
        <taxon>Eurotiales</taxon>
        <taxon>Aspergillaceae</taxon>
        <taxon>Aspergillus</taxon>
        <taxon>Aspergillus subgen. Circumdati</taxon>
    </lineage>
</organism>
<dbReference type="OrthoDB" id="626167at2759"/>
<sequence>MDSPSNFEYVDLSSFESEGDDPSYSFAGISLSSQATKISRDCDSEWDPGHGISIEQFFEVCFDSGISVHAESAFSKGRLRGSGSSMAVYQGTWKAKKMPVALKYFKNTLWGSANIGRITLKEHRHLLEACMLELQVLSDVYVKNHENIVTLLAVSWTLQDGNIYPILVTELACEEYPTLAQFLTKSDPPLSARFELCQHVVEGLLAIHDLRVVHGDIKPENILIFQSQSGSLGFTAKLSDFGFCQPSDDTKLEAGGTPYWNAPECSAGASLDLKAYAYTPSRDIYTLGLLITYILTGAKPFGALSKEGISEMKMQDQVSRLVSSKLSSTAHIQNSTQTTSSSCDFIDTIRRTVLMSPQDRPSLDEVRKSLEFVTGRKATSRAVPPRWPVLQARFSKFQDGSTSWHPGLDLDISTPMELRQQLYKHALAVANNGSHVEKSRAMYRLGMFFLTAFGTEKSVRNAFTWFCRAAEHDSISAMSMIFRMEKATQETSTPLKANISANTRARWIMSHLLSSLKSHYDPQLAQPSLDLDAIHSRIHKLLDSIDPSVLIQALQEDVENSIIRFNVDFDTAELMTSKSTQRAQKLAADSPRLQEILNYVSQDEVEALDELLQRDTQLPSEFFKCLVTLAADRGSGNVLRTLVLKHGADPDWVDTHSGRHNTSLVDAALRDDYRMAVILIDCGADTTMLRDVTDLLVTERSAHIMQLALSAWLSMKIVTDNEDVYSGSSICHQFLDGVTPLMAQKYIQSGVPPDSSVMPPLFFAVATASLKKLQALLLCGANPNIRFQGMTPLHLAIPIHEIHGKHTQRLYTRLRSVSRLPFKTLLKKVYRNLVLIDKI</sequence>
<gene>
    <name evidence="15" type="ORF">ATEIFO6365_0003005500</name>
</gene>
<dbReference type="InterPro" id="IPR045269">
    <property type="entry name" value="Atg1-like"/>
</dbReference>
<comment type="catalytic activity">
    <reaction evidence="13">
        <text>L-seryl-[protein] + ATP = O-phospho-L-seryl-[protein] + ADP + H(+)</text>
        <dbReference type="Rhea" id="RHEA:17989"/>
        <dbReference type="Rhea" id="RHEA-COMP:9863"/>
        <dbReference type="Rhea" id="RHEA-COMP:11604"/>
        <dbReference type="ChEBI" id="CHEBI:15378"/>
        <dbReference type="ChEBI" id="CHEBI:29999"/>
        <dbReference type="ChEBI" id="CHEBI:30616"/>
        <dbReference type="ChEBI" id="CHEBI:83421"/>
        <dbReference type="ChEBI" id="CHEBI:456216"/>
        <dbReference type="EC" id="2.7.11.1"/>
    </reaction>
</comment>
<keyword evidence="5 15" id="KW-0723">Serine/threonine-protein kinase</keyword>
<evidence type="ECO:0000256" key="10">
    <source>
        <dbReference type="ARBA" id="ARBA00023006"/>
    </source>
</evidence>
<dbReference type="SUPFAM" id="SSF81901">
    <property type="entry name" value="HCP-like"/>
    <property type="match status" value="1"/>
</dbReference>
<evidence type="ECO:0000256" key="11">
    <source>
        <dbReference type="ARBA" id="ARBA00030237"/>
    </source>
</evidence>
<dbReference type="PROSITE" id="PS00108">
    <property type="entry name" value="PROTEIN_KINASE_ST"/>
    <property type="match status" value="1"/>
</dbReference>
<evidence type="ECO:0000256" key="1">
    <source>
        <dbReference type="ARBA" id="ARBA00004623"/>
    </source>
</evidence>
<dbReference type="PROSITE" id="PS50011">
    <property type="entry name" value="PROTEIN_KINASE_DOM"/>
    <property type="match status" value="1"/>
</dbReference>
<keyword evidence="10" id="KW-0072">Autophagy</keyword>
<feature type="domain" description="Protein kinase" evidence="14">
    <location>
        <begin position="74"/>
        <end position="373"/>
    </location>
</feature>
<evidence type="ECO:0000256" key="6">
    <source>
        <dbReference type="ARBA" id="ARBA00022679"/>
    </source>
</evidence>
<dbReference type="AlphaFoldDB" id="A0A5M3YP07"/>
<dbReference type="InterPro" id="IPR006597">
    <property type="entry name" value="Sel1-like"/>
</dbReference>
<dbReference type="InterPro" id="IPR011990">
    <property type="entry name" value="TPR-like_helical_dom_sf"/>
</dbReference>
<keyword evidence="7" id="KW-0547">Nucleotide-binding</keyword>
<dbReference type="SUPFAM" id="SSF48403">
    <property type="entry name" value="Ankyrin repeat"/>
    <property type="match status" value="1"/>
</dbReference>
<dbReference type="GO" id="GO:0005776">
    <property type="term" value="C:autophagosome"/>
    <property type="evidence" value="ECO:0007669"/>
    <property type="project" value="TreeGrafter"/>
</dbReference>
<dbReference type="SMART" id="SM00671">
    <property type="entry name" value="SEL1"/>
    <property type="match status" value="1"/>
</dbReference>
<evidence type="ECO:0000256" key="5">
    <source>
        <dbReference type="ARBA" id="ARBA00022527"/>
    </source>
</evidence>
<dbReference type="InterPro" id="IPR036770">
    <property type="entry name" value="Ankyrin_rpt-contain_sf"/>
</dbReference>
<dbReference type="SUPFAM" id="SSF56112">
    <property type="entry name" value="Protein kinase-like (PK-like)"/>
    <property type="match status" value="1"/>
</dbReference>
<dbReference type="GO" id="GO:0004674">
    <property type="term" value="F:protein serine/threonine kinase activity"/>
    <property type="evidence" value="ECO:0007669"/>
    <property type="project" value="UniProtKB-KW"/>
</dbReference>
<evidence type="ECO:0000256" key="2">
    <source>
        <dbReference type="ARBA" id="ARBA00012513"/>
    </source>
</evidence>
<evidence type="ECO:0000256" key="8">
    <source>
        <dbReference type="ARBA" id="ARBA00022777"/>
    </source>
</evidence>
<dbReference type="InterPro" id="IPR000719">
    <property type="entry name" value="Prot_kinase_dom"/>
</dbReference>
<dbReference type="Gene3D" id="1.25.40.20">
    <property type="entry name" value="Ankyrin repeat-containing domain"/>
    <property type="match status" value="2"/>
</dbReference>
<dbReference type="GO" id="GO:0005829">
    <property type="term" value="C:cytosol"/>
    <property type="evidence" value="ECO:0007669"/>
    <property type="project" value="TreeGrafter"/>
</dbReference>